<evidence type="ECO:0000256" key="5">
    <source>
        <dbReference type="ARBA" id="ARBA00023014"/>
    </source>
</evidence>
<feature type="domain" description="4Fe-4S ferredoxin-type" evidence="6">
    <location>
        <begin position="86"/>
        <end position="117"/>
    </location>
</feature>
<feature type="domain" description="4Fe-4S ferredoxin-type" evidence="6">
    <location>
        <begin position="40"/>
        <end position="68"/>
    </location>
</feature>
<protein>
    <submittedName>
        <fullName evidence="8">4Fe-4S ferredoxin iron-sulfur binding domain-containing protein</fullName>
    </submittedName>
    <submittedName>
        <fullName evidence="7">Cytochrome c nitrite reductase Fe-S protein</fullName>
    </submittedName>
</protein>
<gene>
    <name evidence="8" type="primary">fdoH_2</name>
    <name evidence="7" type="synonym">nrfC</name>
    <name evidence="7" type="ORF">CFY87_04980</name>
    <name evidence="8" type="ORF">NCTC10851_02352</name>
</gene>
<dbReference type="OrthoDB" id="9779457at2"/>
<organism evidence="8 10">
    <name type="scientific">Actinobacillus seminis</name>
    <dbReference type="NCBI Taxonomy" id="722"/>
    <lineage>
        <taxon>Bacteria</taxon>
        <taxon>Pseudomonadati</taxon>
        <taxon>Pseudomonadota</taxon>
        <taxon>Gammaproteobacteria</taxon>
        <taxon>Pasteurellales</taxon>
        <taxon>Pasteurellaceae</taxon>
        <taxon>Actinobacillus</taxon>
    </lineage>
</organism>
<dbReference type="InterPro" id="IPR017896">
    <property type="entry name" value="4Fe4S_Fe-S-bd"/>
</dbReference>
<dbReference type="SUPFAM" id="SSF54862">
    <property type="entry name" value="4Fe-4S ferredoxins"/>
    <property type="match status" value="1"/>
</dbReference>
<dbReference type="RefSeq" id="WP_094946156.1">
    <property type="nucleotide sequence ID" value="NZ_NLFK01000004.1"/>
</dbReference>
<dbReference type="InterPro" id="IPR050954">
    <property type="entry name" value="ET_IronSulfur_Cluster-Binding"/>
</dbReference>
<evidence type="ECO:0000256" key="3">
    <source>
        <dbReference type="ARBA" id="ARBA00022737"/>
    </source>
</evidence>
<dbReference type="PROSITE" id="PS51379">
    <property type="entry name" value="4FE4S_FER_2"/>
    <property type="match status" value="3"/>
</dbReference>
<dbReference type="FunCoup" id="A0A263HDW4">
    <property type="interactions" value="25"/>
</dbReference>
<feature type="domain" description="4Fe-4S ferredoxin-type" evidence="6">
    <location>
        <begin position="119"/>
        <end position="148"/>
    </location>
</feature>
<dbReference type="Proteomes" id="UP000254507">
    <property type="component" value="Unassembled WGS sequence"/>
</dbReference>
<dbReference type="EMBL" id="UFSB01000001">
    <property type="protein sequence ID" value="SUU38908.1"/>
    <property type="molecule type" value="Genomic_DNA"/>
</dbReference>
<keyword evidence="3" id="KW-0677">Repeat</keyword>
<dbReference type="PROSITE" id="PS51318">
    <property type="entry name" value="TAT"/>
    <property type="match status" value="1"/>
</dbReference>
<keyword evidence="1" id="KW-0004">4Fe-4S</keyword>
<dbReference type="InterPro" id="IPR017900">
    <property type="entry name" value="4Fe4S_Fe_S_CS"/>
</dbReference>
<dbReference type="PROSITE" id="PS00198">
    <property type="entry name" value="4FE4S_FER_1"/>
    <property type="match status" value="1"/>
</dbReference>
<dbReference type="PANTHER" id="PTHR43177">
    <property type="entry name" value="PROTEIN NRFC"/>
    <property type="match status" value="1"/>
</dbReference>
<dbReference type="InterPro" id="IPR006311">
    <property type="entry name" value="TAT_signal"/>
</dbReference>
<name>A0A263HDW4_9PAST</name>
<dbReference type="FunFam" id="3.30.70.20:FF:000014">
    <property type="entry name" value="Cytochrome c nitrite reductase, Fe-S protein"/>
    <property type="match status" value="1"/>
</dbReference>
<dbReference type="GO" id="GO:0051539">
    <property type="term" value="F:4 iron, 4 sulfur cluster binding"/>
    <property type="evidence" value="ECO:0007669"/>
    <property type="project" value="UniProtKB-KW"/>
</dbReference>
<evidence type="ECO:0000313" key="9">
    <source>
        <dbReference type="Proteomes" id="UP000215738"/>
    </source>
</evidence>
<dbReference type="EMBL" id="NLFK01000004">
    <property type="protein sequence ID" value="OZN25069.1"/>
    <property type="molecule type" value="Genomic_DNA"/>
</dbReference>
<evidence type="ECO:0000256" key="4">
    <source>
        <dbReference type="ARBA" id="ARBA00023004"/>
    </source>
</evidence>
<dbReference type="GO" id="GO:0046872">
    <property type="term" value="F:metal ion binding"/>
    <property type="evidence" value="ECO:0007669"/>
    <property type="project" value="UniProtKB-KW"/>
</dbReference>
<sequence length="227" mass="25084">MTACTRRNFVSGMGVLILMTGTSANVVAQRAAAEKKTIRYAMLHDESTCIGCTACMEACREINQVPEGVSRLEIIRSQPYGEFPNARYEFFRHSCQHCTNAPCVSVCPTGASYIDTSTGIVDVNKDLCVGCQYCIAVCPYRVRFIHPIHKTADKCNFCRDTHLAKGKQPACVESCPTHALTFGDINDPQSAISLKLKQVQTYRTKVELGTDPNLYHVPATKPGEIRR</sequence>
<dbReference type="InParanoid" id="A0A263HDW4"/>
<accession>A0A263HDW4</accession>
<dbReference type="PANTHER" id="PTHR43177:SF3">
    <property type="entry name" value="PROTEIN NRFC HOMOLOG"/>
    <property type="match status" value="1"/>
</dbReference>
<keyword evidence="9" id="KW-1185">Reference proteome</keyword>
<evidence type="ECO:0000259" key="6">
    <source>
        <dbReference type="PROSITE" id="PS51379"/>
    </source>
</evidence>
<dbReference type="Pfam" id="PF13247">
    <property type="entry name" value="Fer4_11"/>
    <property type="match status" value="1"/>
</dbReference>
<dbReference type="CDD" id="cd10551">
    <property type="entry name" value="PsrB"/>
    <property type="match status" value="1"/>
</dbReference>
<dbReference type="AlphaFoldDB" id="A0A263HDW4"/>
<evidence type="ECO:0000256" key="1">
    <source>
        <dbReference type="ARBA" id="ARBA00022485"/>
    </source>
</evidence>
<evidence type="ECO:0000313" key="8">
    <source>
        <dbReference type="EMBL" id="SUU38908.1"/>
    </source>
</evidence>
<dbReference type="NCBIfam" id="TIGR03149">
    <property type="entry name" value="cyt_nit_nrfC"/>
    <property type="match status" value="1"/>
</dbReference>
<reference evidence="8 10" key="2">
    <citation type="submission" date="2018-06" db="EMBL/GenBank/DDBJ databases">
        <authorList>
            <consortium name="Pathogen Informatics"/>
            <person name="Doyle S."/>
        </authorList>
    </citation>
    <scope>NUCLEOTIDE SEQUENCE [LARGE SCALE GENOMIC DNA]</scope>
    <source>
        <strain evidence="8 10">NCTC10851</strain>
    </source>
</reference>
<proteinExistence type="predicted"/>
<dbReference type="Gene3D" id="3.30.70.20">
    <property type="match status" value="2"/>
</dbReference>
<dbReference type="InterPro" id="IPR017567">
    <property type="entry name" value="Cyt_c_NO2Rdtase_NrfC"/>
</dbReference>
<keyword evidence="4" id="KW-0408">Iron</keyword>
<evidence type="ECO:0000256" key="2">
    <source>
        <dbReference type="ARBA" id="ARBA00022723"/>
    </source>
</evidence>
<evidence type="ECO:0000313" key="7">
    <source>
        <dbReference type="EMBL" id="OZN25069.1"/>
    </source>
</evidence>
<evidence type="ECO:0000313" key="10">
    <source>
        <dbReference type="Proteomes" id="UP000254507"/>
    </source>
</evidence>
<dbReference type="Proteomes" id="UP000215738">
    <property type="component" value="Unassembled WGS sequence"/>
</dbReference>
<reference evidence="7 9" key="1">
    <citation type="submission" date="2017-07" db="EMBL/GenBank/DDBJ databases">
        <title>Virulence factors identified in Actinobacillus seminis.</title>
        <authorList>
            <person name="Negrete-Abascal E."/>
            <person name="Vaca-Pacheco S."/>
            <person name="Montes-Garcia F."/>
            <person name="Leyto-Gil A.M."/>
            <person name="Fragoso-Garcia E."/>
            <person name="Carvente-Garcia R."/>
            <person name="Perez-Agueros S."/>
            <person name="Castelan-Sanchez H.G."/>
            <person name="Garcia-Molina A."/>
            <person name="Villamar T.E."/>
            <person name="Vazquez-Cruz C."/>
        </authorList>
    </citation>
    <scope>NUCLEOTIDE SEQUENCE [LARGE SCALE GENOMIC DNA]</scope>
    <source>
        <strain evidence="7 9">ATCC 15768</strain>
    </source>
</reference>
<keyword evidence="2" id="KW-0479">Metal-binding</keyword>
<keyword evidence="5" id="KW-0411">Iron-sulfur</keyword>